<sequence length="81" mass="8748">MRMQGTSQAESPGSSWPSKAAGHKNKLLESEKERKEGAGPCCLADEPNNGNPSQKISSRGHWIGWRPFDLHPATARSFGAS</sequence>
<evidence type="ECO:0000313" key="2">
    <source>
        <dbReference type="EMBL" id="KYO20292.1"/>
    </source>
</evidence>
<dbReference type="Proteomes" id="UP000050525">
    <property type="component" value="Unassembled WGS sequence"/>
</dbReference>
<feature type="region of interest" description="Disordered" evidence="1">
    <location>
        <begin position="1"/>
        <end position="58"/>
    </location>
</feature>
<feature type="compositionally biased region" description="Polar residues" evidence="1">
    <location>
        <begin position="1"/>
        <end position="17"/>
    </location>
</feature>
<name>A0A151M6Z1_ALLMI</name>
<feature type="compositionally biased region" description="Basic and acidic residues" evidence="1">
    <location>
        <begin position="26"/>
        <end position="37"/>
    </location>
</feature>
<dbReference type="EMBL" id="AKHW03006437">
    <property type="protein sequence ID" value="KYO20292.1"/>
    <property type="molecule type" value="Genomic_DNA"/>
</dbReference>
<dbReference type="AlphaFoldDB" id="A0A151M6Z1"/>
<proteinExistence type="predicted"/>
<feature type="compositionally biased region" description="Polar residues" evidence="1">
    <location>
        <begin position="48"/>
        <end position="57"/>
    </location>
</feature>
<organism evidence="2 3">
    <name type="scientific">Alligator mississippiensis</name>
    <name type="common">American alligator</name>
    <dbReference type="NCBI Taxonomy" id="8496"/>
    <lineage>
        <taxon>Eukaryota</taxon>
        <taxon>Metazoa</taxon>
        <taxon>Chordata</taxon>
        <taxon>Craniata</taxon>
        <taxon>Vertebrata</taxon>
        <taxon>Euteleostomi</taxon>
        <taxon>Archelosauria</taxon>
        <taxon>Archosauria</taxon>
        <taxon>Crocodylia</taxon>
        <taxon>Alligatoridae</taxon>
        <taxon>Alligatorinae</taxon>
        <taxon>Alligator</taxon>
    </lineage>
</organism>
<keyword evidence="3" id="KW-1185">Reference proteome</keyword>
<evidence type="ECO:0000256" key="1">
    <source>
        <dbReference type="SAM" id="MobiDB-lite"/>
    </source>
</evidence>
<gene>
    <name evidence="2" type="ORF">Y1Q_0010828</name>
</gene>
<comment type="caution">
    <text evidence="2">The sequence shown here is derived from an EMBL/GenBank/DDBJ whole genome shotgun (WGS) entry which is preliminary data.</text>
</comment>
<protein>
    <submittedName>
        <fullName evidence="2">Uncharacterized protein</fullName>
    </submittedName>
</protein>
<evidence type="ECO:0000313" key="3">
    <source>
        <dbReference type="Proteomes" id="UP000050525"/>
    </source>
</evidence>
<accession>A0A151M6Z1</accession>
<reference evidence="2 3" key="1">
    <citation type="journal article" date="2012" name="Genome Biol.">
        <title>Sequencing three crocodilian genomes to illuminate the evolution of archosaurs and amniotes.</title>
        <authorList>
            <person name="St John J.A."/>
            <person name="Braun E.L."/>
            <person name="Isberg S.R."/>
            <person name="Miles L.G."/>
            <person name="Chong A.Y."/>
            <person name="Gongora J."/>
            <person name="Dalzell P."/>
            <person name="Moran C."/>
            <person name="Bed'hom B."/>
            <person name="Abzhanov A."/>
            <person name="Burgess S.C."/>
            <person name="Cooksey A.M."/>
            <person name="Castoe T.A."/>
            <person name="Crawford N.G."/>
            <person name="Densmore L.D."/>
            <person name="Drew J.C."/>
            <person name="Edwards S.V."/>
            <person name="Faircloth B.C."/>
            <person name="Fujita M.K."/>
            <person name="Greenwold M.J."/>
            <person name="Hoffmann F.G."/>
            <person name="Howard J.M."/>
            <person name="Iguchi T."/>
            <person name="Janes D.E."/>
            <person name="Khan S.Y."/>
            <person name="Kohno S."/>
            <person name="de Koning A.J."/>
            <person name="Lance S.L."/>
            <person name="McCarthy F.M."/>
            <person name="McCormack J.E."/>
            <person name="Merchant M.E."/>
            <person name="Peterson D.G."/>
            <person name="Pollock D.D."/>
            <person name="Pourmand N."/>
            <person name="Raney B.J."/>
            <person name="Roessler K.A."/>
            <person name="Sanford J.R."/>
            <person name="Sawyer R.H."/>
            <person name="Schmidt C.J."/>
            <person name="Triplett E.W."/>
            <person name="Tuberville T.D."/>
            <person name="Venegas-Anaya M."/>
            <person name="Howard J.T."/>
            <person name="Jarvis E.D."/>
            <person name="Guillette L.J.Jr."/>
            <person name="Glenn T.C."/>
            <person name="Green R.E."/>
            <person name="Ray D.A."/>
        </authorList>
    </citation>
    <scope>NUCLEOTIDE SEQUENCE [LARGE SCALE GENOMIC DNA]</scope>
    <source>
        <strain evidence="2">KSC_2009_1</strain>
    </source>
</reference>